<feature type="compositionally biased region" description="Low complexity" evidence="1">
    <location>
        <begin position="318"/>
        <end position="327"/>
    </location>
</feature>
<accession>A0A8H4KEZ8</accession>
<gene>
    <name evidence="2" type="ORF">F53441_6729</name>
</gene>
<organism evidence="2 3">
    <name type="scientific">Fusarium austroafricanum</name>
    <dbReference type="NCBI Taxonomy" id="2364996"/>
    <lineage>
        <taxon>Eukaryota</taxon>
        <taxon>Fungi</taxon>
        <taxon>Dikarya</taxon>
        <taxon>Ascomycota</taxon>
        <taxon>Pezizomycotina</taxon>
        <taxon>Sordariomycetes</taxon>
        <taxon>Hypocreomycetidae</taxon>
        <taxon>Hypocreales</taxon>
        <taxon>Nectriaceae</taxon>
        <taxon>Fusarium</taxon>
        <taxon>Fusarium concolor species complex</taxon>
    </lineage>
</organism>
<evidence type="ECO:0000313" key="2">
    <source>
        <dbReference type="EMBL" id="KAF4450085.1"/>
    </source>
</evidence>
<evidence type="ECO:0000313" key="3">
    <source>
        <dbReference type="Proteomes" id="UP000605986"/>
    </source>
</evidence>
<dbReference type="Proteomes" id="UP000605986">
    <property type="component" value="Unassembled WGS sequence"/>
</dbReference>
<dbReference type="EMBL" id="JAADJG010000259">
    <property type="protein sequence ID" value="KAF4450085.1"/>
    <property type="molecule type" value="Genomic_DNA"/>
</dbReference>
<protein>
    <submittedName>
        <fullName evidence="2">Uncharacterized protein</fullName>
    </submittedName>
</protein>
<sequence>MSPLASKQQYGNGAIISKDKADENYHQGLTYRYNKKLTDERLSNRAGLFGTPQDVPTLLGIPNFRLPPAGHIYRCSEDECILNNQCHAGKVKDIKRRYEDLWSSTQFFWDTMLRMQPNRYTSNADLTRQAVDFVLDFMVGGMLPDVKEDFDPQIADVQLQILNRRLQVLQLRLREDMFRVPDTLCVCTVPHKWSKKLQNWKRTQQADRGFKLRDIAGLQRLEDFLAREFKHHNNPINPNDQRSVLNTAILLMDDEVKRFLPQTGYLTVKELKTEWVYVLCHPGFRNRVVLEVTNLVNDASELHKNGTGHRKGCNFGTAPESASSSKPKSLRGLKLAFWRKDLEE</sequence>
<reference evidence="2" key="1">
    <citation type="submission" date="2020-01" db="EMBL/GenBank/DDBJ databases">
        <title>Identification and distribution of gene clusters putatively required for synthesis of sphingolipid metabolism inhibitors in phylogenetically diverse species of the filamentous fungus Fusarium.</title>
        <authorList>
            <person name="Kim H.-S."/>
            <person name="Busman M."/>
            <person name="Brown D.W."/>
            <person name="Divon H."/>
            <person name="Uhlig S."/>
            <person name="Proctor R.H."/>
        </authorList>
    </citation>
    <scope>NUCLEOTIDE SEQUENCE</scope>
    <source>
        <strain evidence="2">NRRL 53441</strain>
    </source>
</reference>
<keyword evidence="3" id="KW-1185">Reference proteome</keyword>
<name>A0A8H4KEZ8_9HYPO</name>
<dbReference type="OrthoDB" id="5058264at2759"/>
<dbReference type="AlphaFoldDB" id="A0A8H4KEZ8"/>
<proteinExistence type="predicted"/>
<feature type="region of interest" description="Disordered" evidence="1">
    <location>
        <begin position="306"/>
        <end position="327"/>
    </location>
</feature>
<comment type="caution">
    <text evidence="2">The sequence shown here is derived from an EMBL/GenBank/DDBJ whole genome shotgun (WGS) entry which is preliminary data.</text>
</comment>
<evidence type="ECO:0000256" key="1">
    <source>
        <dbReference type="SAM" id="MobiDB-lite"/>
    </source>
</evidence>